<reference evidence="2 3" key="1">
    <citation type="journal article" date="2019" name="Int. J. Syst. Evol. Microbiol.">
        <title>The Global Catalogue of Microorganisms (GCM) 10K type strain sequencing project: providing services to taxonomists for standard genome sequencing and annotation.</title>
        <authorList>
            <consortium name="The Broad Institute Genomics Platform"/>
            <consortium name="The Broad Institute Genome Sequencing Center for Infectious Disease"/>
            <person name="Wu L."/>
            <person name="Ma J."/>
        </authorList>
    </citation>
    <scope>NUCLEOTIDE SEQUENCE [LARGE SCALE GENOMIC DNA]</scope>
    <source>
        <strain evidence="2 3">GX26</strain>
    </source>
</reference>
<accession>A0ABD5VLI6</accession>
<proteinExistence type="predicted"/>
<name>A0ABD5VLI6_9EURY</name>
<dbReference type="EMBL" id="JBHSXN010000002">
    <property type="protein sequence ID" value="MFC6953731.1"/>
    <property type="molecule type" value="Genomic_DNA"/>
</dbReference>
<gene>
    <name evidence="2" type="ORF">ACFQGB_12730</name>
</gene>
<sequence length="491" mass="54650">MTSETSIPTLFQVRQLIQDNGLEGEEETSLSVLLGTFMGGFIIMYGDSSAGKDETANAVLACYPNEGAGEVFTVPNSSSPTVLFEKAETANAASIYVYPDSTNLPEHIEGLIKAHAEGEPFTHEWTEVAGGRHLEGRSLLPPDCIIYPWARNNDSFDINDHAEYRNRALILEVDGSMEQTERVNTRQALEKSGRYIRKTTYEEAAEIREHIGTIRPVVGRFGRKDSMGEILNPCIEAIDRMKPLPQHFPEARRDFPRLYKFIDAVTLYHHPDRMQTVDKNGNPVLLNAPADCWYGMKVFGEKMVLSALNLTDRDMILLQYLRDNSEEAFTVNELQQALRESGENVSDRDVKKSLKSMKHKGYANVQKGDSGLNEWSAGPFAARAEHKSHFDWQEIVDDAEVVVRDILNEEDAEEYVARFCRGDGLLVTHPFTGEVLNLVEQGSDEFEETLADAESDMADVFDEPVYAGASTESNDENSGLSGFLGSSGAGE</sequence>
<evidence type="ECO:0000256" key="1">
    <source>
        <dbReference type="SAM" id="MobiDB-lite"/>
    </source>
</evidence>
<keyword evidence="3" id="KW-1185">Reference proteome</keyword>
<evidence type="ECO:0000313" key="3">
    <source>
        <dbReference type="Proteomes" id="UP001596395"/>
    </source>
</evidence>
<organism evidence="2 3">
    <name type="scientific">Halorubellus litoreus</name>
    <dbReference type="NCBI Taxonomy" id="755308"/>
    <lineage>
        <taxon>Archaea</taxon>
        <taxon>Methanobacteriati</taxon>
        <taxon>Methanobacteriota</taxon>
        <taxon>Stenosarchaea group</taxon>
        <taxon>Halobacteria</taxon>
        <taxon>Halobacteriales</taxon>
        <taxon>Halorubellaceae</taxon>
        <taxon>Halorubellus</taxon>
    </lineage>
</organism>
<dbReference type="AlphaFoldDB" id="A0ABD5VLI6"/>
<evidence type="ECO:0000313" key="2">
    <source>
        <dbReference type="EMBL" id="MFC6953731.1"/>
    </source>
</evidence>
<feature type="region of interest" description="Disordered" evidence="1">
    <location>
        <begin position="468"/>
        <end position="491"/>
    </location>
</feature>
<comment type="caution">
    <text evidence="2">The sequence shown here is derived from an EMBL/GenBank/DDBJ whole genome shotgun (WGS) entry which is preliminary data.</text>
</comment>
<dbReference type="RefSeq" id="WP_336350684.1">
    <property type="nucleotide sequence ID" value="NZ_JAZAQL010000002.1"/>
</dbReference>
<protein>
    <submittedName>
        <fullName evidence="2">Uncharacterized protein</fullName>
    </submittedName>
</protein>
<dbReference type="Proteomes" id="UP001596395">
    <property type="component" value="Unassembled WGS sequence"/>
</dbReference>